<dbReference type="EMBL" id="CM037618">
    <property type="protein sequence ID" value="KAH7999642.1"/>
    <property type="molecule type" value="Genomic_DNA"/>
</dbReference>
<organism evidence="1 2">
    <name type="scientific">Sphaerodactylus townsendi</name>
    <dbReference type="NCBI Taxonomy" id="933632"/>
    <lineage>
        <taxon>Eukaryota</taxon>
        <taxon>Metazoa</taxon>
        <taxon>Chordata</taxon>
        <taxon>Craniata</taxon>
        <taxon>Vertebrata</taxon>
        <taxon>Euteleostomi</taxon>
        <taxon>Lepidosauria</taxon>
        <taxon>Squamata</taxon>
        <taxon>Bifurcata</taxon>
        <taxon>Gekkota</taxon>
        <taxon>Sphaerodactylidae</taxon>
        <taxon>Sphaerodactylus</taxon>
    </lineage>
</organism>
<protein>
    <submittedName>
        <fullName evidence="1">Uncharacterized protein</fullName>
    </submittedName>
</protein>
<comment type="caution">
    <text evidence="1">The sequence shown here is derived from an EMBL/GenBank/DDBJ whole genome shotgun (WGS) entry which is preliminary data.</text>
</comment>
<evidence type="ECO:0000313" key="1">
    <source>
        <dbReference type="EMBL" id="KAH7999642.1"/>
    </source>
</evidence>
<accession>A0ACB8F3L2</accession>
<dbReference type="Proteomes" id="UP000827872">
    <property type="component" value="Linkage Group LG05"/>
</dbReference>
<reference evidence="1" key="1">
    <citation type="submission" date="2021-08" db="EMBL/GenBank/DDBJ databases">
        <title>The first chromosome-level gecko genome reveals the dynamic sex chromosomes of Neotropical dwarf geckos (Sphaerodactylidae: Sphaerodactylus).</title>
        <authorList>
            <person name="Pinto B.J."/>
            <person name="Keating S.E."/>
            <person name="Gamble T."/>
        </authorList>
    </citation>
    <scope>NUCLEOTIDE SEQUENCE</scope>
    <source>
        <strain evidence="1">TG3544</strain>
    </source>
</reference>
<keyword evidence="2" id="KW-1185">Reference proteome</keyword>
<proteinExistence type="predicted"/>
<evidence type="ECO:0000313" key="2">
    <source>
        <dbReference type="Proteomes" id="UP000827872"/>
    </source>
</evidence>
<name>A0ACB8F3L2_9SAUR</name>
<gene>
    <name evidence="1" type="ORF">K3G42_016185</name>
</gene>
<sequence>MARCGGDAASGGTREGRGRGGDKGVLERRRLKEMVARQLSQDVNRLLKEEIQTDIIFCVGNTLFKAHKALLSVRVPNFFSHIAGGAFNNANTCKVIHLENVEPSEFKRFLQ</sequence>